<protein>
    <submittedName>
        <fullName evidence="5">Rap-GAP domain-containing protein</fullName>
    </submittedName>
</protein>
<evidence type="ECO:0000256" key="2">
    <source>
        <dbReference type="SAM" id="MobiDB-lite"/>
    </source>
</evidence>
<dbReference type="Gene3D" id="3.40.50.11210">
    <property type="entry name" value="Rap/Ran-GAP"/>
    <property type="match status" value="1"/>
</dbReference>
<organism evidence="4 5">
    <name type="scientific">Macrostomum lignano</name>
    <dbReference type="NCBI Taxonomy" id="282301"/>
    <lineage>
        <taxon>Eukaryota</taxon>
        <taxon>Metazoa</taxon>
        <taxon>Spiralia</taxon>
        <taxon>Lophotrochozoa</taxon>
        <taxon>Platyhelminthes</taxon>
        <taxon>Rhabditophora</taxon>
        <taxon>Macrostomorpha</taxon>
        <taxon>Macrostomida</taxon>
        <taxon>Macrostomidae</taxon>
        <taxon>Macrostomum</taxon>
    </lineage>
</organism>
<dbReference type="InterPro" id="IPR027107">
    <property type="entry name" value="Tuberin/Ral-act_asu"/>
</dbReference>
<dbReference type="InterPro" id="IPR016024">
    <property type="entry name" value="ARM-type_fold"/>
</dbReference>
<accession>A0A1I8J2X8</accession>
<dbReference type="InterPro" id="IPR024584">
    <property type="entry name" value="Tuberin_N"/>
</dbReference>
<keyword evidence="4" id="KW-1185">Reference proteome</keyword>
<dbReference type="GO" id="GO:0032007">
    <property type="term" value="P:negative regulation of TOR signaling"/>
    <property type="evidence" value="ECO:0007669"/>
    <property type="project" value="TreeGrafter"/>
</dbReference>
<dbReference type="WBParaSite" id="maker-uti_cns_0045758-snap-gene-1.11-mRNA-1">
    <property type="protein sequence ID" value="maker-uti_cns_0045758-snap-gene-1.11-mRNA-1"/>
    <property type="gene ID" value="maker-uti_cns_0045758-snap-gene-1.11"/>
</dbReference>
<feature type="compositionally biased region" description="Low complexity" evidence="2">
    <location>
        <begin position="22"/>
        <end position="38"/>
    </location>
</feature>
<evidence type="ECO:0000313" key="4">
    <source>
        <dbReference type="Proteomes" id="UP000095280"/>
    </source>
</evidence>
<dbReference type="InterPro" id="IPR000331">
    <property type="entry name" value="Rap/Ran_GAP_dom"/>
</dbReference>
<dbReference type="PANTHER" id="PTHR10063:SF0">
    <property type="entry name" value="TUBERIN"/>
    <property type="match status" value="1"/>
</dbReference>
<feature type="domain" description="Rap-GAP" evidence="3">
    <location>
        <begin position="1001"/>
        <end position="1080"/>
    </location>
</feature>
<evidence type="ECO:0000313" key="5">
    <source>
        <dbReference type="WBParaSite" id="maker-uti_cns_0045758-snap-gene-1.11-mRNA-1"/>
    </source>
</evidence>
<dbReference type="GO" id="GO:0051056">
    <property type="term" value="P:regulation of small GTPase mediated signal transduction"/>
    <property type="evidence" value="ECO:0007669"/>
    <property type="project" value="InterPro"/>
</dbReference>
<dbReference type="Proteomes" id="UP000095280">
    <property type="component" value="Unplaced"/>
</dbReference>
<evidence type="ECO:0000256" key="1">
    <source>
        <dbReference type="ARBA" id="ARBA00022468"/>
    </source>
</evidence>
<feature type="region of interest" description="Disordered" evidence="2">
    <location>
        <begin position="17"/>
        <end position="38"/>
    </location>
</feature>
<dbReference type="PROSITE" id="PS50085">
    <property type="entry name" value="RAPGAP"/>
    <property type="match status" value="1"/>
</dbReference>
<dbReference type="InterPro" id="IPR035974">
    <property type="entry name" value="Rap/Ran-GAP_sf"/>
</dbReference>
<dbReference type="GO" id="GO:0033596">
    <property type="term" value="C:TSC1-TSC2 complex"/>
    <property type="evidence" value="ECO:0007669"/>
    <property type="project" value="TreeGrafter"/>
</dbReference>
<dbReference type="GO" id="GO:0005634">
    <property type="term" value="C:nucleus"/>
    <property type="evidence" value="ECO:0007669"/>
    <property type="project" value="InterPro"/>
</dbReference>
<reference evidence="5" key="1">
    <citation type="submission" date="2016-11" db="UniProtKB">
        <authorList>
            <consortium name="WormBaseParasite"/>
        </authorList>
    </citation>
    <scope>IDENTIFICATION</scope>
</reference>
<dbReference type="PANTHER" id="PTHR10063">
    <property type="entry name" value="TUBERIN"/>
    <property type="match status" value="1"/>
</dbReference>
<dbReference type="Pfam" id="PF11864">
    <property type="entry name" value="DUF3384"/>
    <property type="match status" value="2"/>
</dbReference>
<dbReference type="SUPFAM" id="SSF48371">
    <property type="entry name" value="ARM repeat"/>
    <property type="match status" value="1"/>
</dbReference>
<dbReference type="AlphaFoldDB" id="A0A1I8J2X8"/>
<keyword evidence="1" id="KW-0343">GTPase activation</keyword>
<proteinExistence type="predicted"/>
<dbReference type="GO" id="GO:0005096">
    <property type="term" value="F:GTPase activator activity"/>
    <property type="evidence" value="ECO:0007669"/>
    <property type="project" value="UniProtKB-KW"/>
</dbReference>
<dbReference type="SUPFAM" id="SSF111347">
    <property type="entry name" value="Rap/Ran-GAP"/>
    <property type="match status" value="1"/>
</dbReference>
<sequence length="1080" mass="116785">QQQQQQDSSIADKLRVLFNKKPSSTSSEPQQLQQQQQQQQPVLTEQLVESLSCGQDVELRIKAVQQLTELVSNRRLETEYGGLERIWLAVRDLVDAGQTDNLDARSAVWRLVTALAGAYYPCLGYARAAMFQALQTDTGLPEVDSNPAELCDRIEALRVLTRSGVDLNLMEEEAGPLLCRWLARTGGSTSASNALFPLLLSIVEHNAGHLDHEHLSVKSWDVVHSLLCSHLGQATLLVLCALLESPDSSIEIARGSVACLSLALWGERGQRVDQLCPNYTSVLLCLLRALNRQSAAAGGSLVARQLAFDILASVARLLEAMTTVAGLRSLCWTVLLDLLDKCLFDFDVGGDAGDKEKVCLAIEQLLGFGQVQQKQRLFTGSAADLDRLHELLLNCLPVRPAQTAAAGLCQSAWARRHCLRVAPRLLGDSLRTPVALAGLRLLAAAWTDRTAGSDRLPIVSALNSAATAQRIQQPDKQFACSAVELSLGWLTSLINSSQSSGSSEPERCLRSACLVWATQVCQTDSAGSALLSAVRGLSSVFSVSLRHDCLEVAVQVYELLAGQISQLPQQQQSRDIRLALVDFIVSFRLDDRTGSKLVPSRRICLLLLEDKKQQKQQDHVYLPLTKATCLLAPLLSTERNLSVLRALLDGICALAPHRTLLPLEEAANPLIVSLCKFFLSQQQQPAPIIISALSAARSLAPYLVDCPVELQNQLAAAVCQILSNLQSRRHPQESGLAASALAALTQLLIETPGAVKPVLPQLAHLLFAMQRGSAADWELAEHPLSNEDSSDRPRGGSLNERAMSRLVSGLLRSGPDQRPSDSRPGIHSLLRLGNVAAFDTRDFNRDLAAVTCDLAEHFSVLPLDLDETELLKATDSGVPQSPTSAAEAAVVFRAASSAPESENKDHQQQTIKIQHRWLIGSSLICVAPTSFAGRSEVRIHRVAGVTSAAVKLSAAAESDVDDSAAAVAAFHAMYRGLSPAGVNNIAPLRLRDDSELLRLSCDRLDHLRVPQVHSIGLVYADQHQSAESEFFSNQAGSSRYAAFLRRLATPRDLLRDDDGGGTGGWDARMTAGGCGSCGWV</sequence>
<name>A0A1I8J2X8_9PLAT</name>
<evidence type="ECO:0000259" key="3">
    <source>
        <dbReference type="PROSITE" id="PS50085"/>
    </source>
</evidence>